<reference evidence="2 3" key="1">
    <citation type="submission" date="2013-03" db="EMBL/GenBank/DDBJ databases">
        <title>The Genome Sequence of Phialophora europaea CBS 101466.</title>
        <authorList>
            <consortium name="The Broad Institute Genomics Platform"/>
            <person name="Cuomo C."/>
            <person name="de Hoog S."/>
            <person name="Gorbushina A."/>
            <person name="Walker B."/>
            <person name="Young S.K."/>
            <person name="Zeng Q."/>
            <person name="Gargeya S."/>
            <person name="Fitzgerald M."/>
            <person name="Haas B."/>
            <person name="Abouelleil A."/>
            <person name="Allen A.W."/>
            <person name="Alvarado L."/>
            <person name="Arachchi H.M."/>
            <person name="Berlin A.M."/>
            <person name="Chapman S.B."/>
            <person name="Gainer-Dewar J."/>
            <person name="Goldberg J."/>
            <person name="Griggs A."/>
            <person name="Gujja S."/>
            <person name="Hansen M."/>
            <person name="Howarth C."/>
            <person name="Imamovic A."/>
            <person name="Ireland A."/>
            <person name="Larimer J."/>
            <person name="McCowan C."/>
            <person name="Murphy C."/>
            <person name="Pearson M."/>
            <person name="Poon T.W."/>
            <person name="Priest M."/>
            <person name="Roberts A."/>
            <person name="Saif S."/>
            <person name="Shea T."/>
            <person name="Sisk P."/>
            <person name="Sykes S."/>
            <person name="Wortman J."/>
            <person name="Nusbaum C."/>
            <person name="Birren B."/>
        </authorList>
    </citation>
    <scope>NUCLEOTIDE SEQUENCE [LARGE SCALE GENOMIC DNA]</scope>
    <source>
        <strain evidence="2 3">CBS 101466</strain>
    </source>
</reference>
<dbReference type="InterPro" id="IPR011333">
    <property type="entry name" value="SKP1/BTB/POZ_sf"/>
</dbReference>
<dbReference type="CDD" id="cd18186">
    <property type="entry name" value="BTB_POZ_ZBTB_KLHL-like"/>
    <property type="match status" value="1"/>
</dbReference>
<feature type="domain" description="BTB" evidence="1">
    <location>
        <begin position="28"/>
        <end position="95"/>
    </location>
</feature>
<dbReference type="OrthoDB" id="1022638at2759"/>
<dbReference type="AlphaFoldDB" id="W2S1H0"/>
<gene>
    <name evidence="2" type="ORF">HMPREF1541_01728</name>
</gene>
<keyword evidence="3" id="KW-1185">Reference proteome</keyword>
<dbReference type="Gene3D" id="3.30.710.10">
    <property type="entry name" value="Potassium Channel Kv1.1, Chain A"/>
    <property type="match status" value="1"/>
</dbReference>
<protein>
    <recommendedName>
        <fullName evidence="1">BTB domain-containing protein</fullName>
    </recommendedName>
</protein>
<dbReference type="VEuPathDB" id="FungiDB:HMPREF1541_01728"/>
<name>W2S1H0_CYPE1</name>
<dbReference type="RefSeq" id="XP_008714307.1">
    <property type="nucleotide sequence ID" value="XM_008716085.1"/>
</dbReference>
<dbReference type="SUPFAM" id="SSF54695">
    <property type="entry name" value="POZ domain"/>
    <property type="match status" value="1"/>
</dbReference>
<sequence>MVSEGIDSNPLLVGMSTQEPPVKVSVYPDLNDLTKCSSFYLPPSLLKEKSEYFRGALSGKLMESEVSEVKLVDVHPKAVKMFVEWLYLRKLHIQDADTQPVFVDGDFMRAYQLADRLLCPEACKNEIMNSLQELHLRRGFHPIDLGQAYTNSLPDSLPWRYLIHHVASDLTDVDLYKHFTTYQAWNHLPCGVVRPLFTEFHKLCVGSLKEETAKDPARQTGCRWQVHTNKKESKCRNPCS</sequence>
<evidence type="ECO:0000313" key="3">
    <source>
        <dbReference type="Proteomes" id="UP000030752"/>
    </source>
</evidence>
<dbReference type="InParanoid" id="W2S1H0"/>
<proteinExistence type="predicted"/>
<dbReference type="EMBL" id="KB822718">
    <property type="protein sequence ID" value="ETN42571.1"/>
    <property type="molecule type" value="Genomic_DNA"/>
</dbReference>
<dbReference type="Proteomes" id="UP000030752">
    <property type="component" value="Unassembled WGS sequence"/>
</dbReference>
<dbReference type="InterPro" id="IPR000210">
    <property type="entry name" value="BTB/POZ_dom"/>
</dbReference>
<dbReference type="PROSITE" id="PS50097">
    <property type="entry name" value="BTB"/>
    <property type="match status" value="1"/>
</dbReference>
<dbReference type="HOGENOM" id="CLU_068279_3_0_1"/>
<dbReference type="Pfam" id="PF00651">
    <property type="entry name" value="BTB"/>
    <property type="match status" value="1"/>
</dbReference>
<accession>W2S1H0</accession>
<evidence type="ECO:0000313" key="2">
    <source>
        <dbReference type="EMBL" id="ETN42571.1"/>
    </source>
</evidence>
<dbReference type="GeneID" id="19969067"/>
<organism evidence="2 3">
    <name type="scientific">Cyphellophora europaea (strain CBS 101466)</name>
    <name type="common">Phialophora europaea</name>
    <dbReference type="NCBI Taxonomy" id="1220924"/>
    <lineage>
        <taxon>Eukaryota</taxon>
        <taxon>Fungi</taxon>
        <taxon>Dikarya</taxon>
        <taxon>Ascomycota</taxon>
        <taxon>Pezizomycotina</taxon>
        <taxon>Eurotiomycetes</taxon>
        <taxon>Chaetothyriomycetidae</taxon>
        <taxon>Chaetothyriales</taxon>
        <taxon>Cyphellophoraceae</taxon>
        <taxon>Cyphellophora</taxon>
    </lineage>
</organism>
<evidence type="ECO:0000259" key="1">
    <source>
        <dbReference type="PROSITE" id="PS50097"/>
    </source>
</evidence>